<dbReference type="Proteomes" id="UP000028501">
    <property type="component" value="Chromosome"/>
</dbReference>
<evidence type="ECO:0000313" key="2">
    <source>
        <dbReference type="Proteomes" id="UP000028501"/>
    </source>
</evidence>
<proteinExistence type="predicted"/>
<dbReference type="EMBL" id="CP006577">
    <property type="protein sequence ID" value="AIG98400.1"/>
    <property type="molecule type" value="Genomic_DNA"/>
</dbReference>
<name>A0A075WD93_ARCFL</name>
<evidence type="ECO:0000313" key="1">
    <source>
        <dbReference type="EMBL" id="AIG98400.1"/>
    </source>
</evidence>
<dbReference type="GeneID" id="24795142"/>
<accession>A0A075WD93</accession>
<dbReference type="AlphaFoldDB" id="A0A075WD93"/>
<reference evidence="1 2" key="1">
    <citation type="submission" date="2013-07" db="EMBL/GenBank/DDBJ databases">
        <title>Genome of Archaeoglobus fulgidus.</title>
        <authorList>
            <person name="Fiebig A."/>
            <person name="Birkeland N.-K."/>
        </authorList>
    </citation>
    <scope>NUCLEOTIDE SEQUENCE [LARGE SCALE GENOMIC DNA]</scope>
    <source>
        <strain evidence="1 2">DSM 8774</strain>
    </source>
</reference>
<sequence length="73" mass="8458">MKIDEIKKKYKDEWVLIKVLKVDEFGTPVKGEVIAHSKSRGEIYEKQRRMKGDLAIIYTGEIPKVGYALAEIY</sequence>
<protein>
    <submittedName>
        <fullName evidence="1">Uncharacterized protein</fullName>
    </submittedName>
</protein>
<dbReference type="RefSeq" id="WP_048095781.1">
    <property type="nucleotide sequence ID" value="NZ_CP006577.1"/>
</dbReference>
<dbReference type="KEGG" id="afg:AFULGI_00016410"/>
<dbReference type="HOGENOM" id="CLU_177753_0_0_2"/>
<organism evidence="1 2">
    <name type="scientific">Archaeoglobus fulgidus DSM 8774</name>
    <dbReference type="NCBI Taxonomy" id="1344584"/>
    <lineage>
        <taxon>Archaea</taxon>
        <taxon>Methanobacteriati</taxon>
        <taxon>Methanobacteriota</taxon>
        <taxon>Archaeoglobi</taxon>
        <taxon>Archaeoglobales</taxon>
        <taxon>Archaeoglobaceae</taxon>
        <taxon>Archaeoglobus</taxon>
    </lineage>
</organism>
<gene>
    <name evidence="1" type="ORF">AFULGI_00016410</name>
</gene>